<dbReference type="AlphaFoldDB" id="A0A918PV07"/>
<protein>
    <submittedName>
        <fullName evidence="2">Uncharacterized protein</fullName>
    </submittedName>
</protein>
<reference evidence="2" key="2">
    <citation type="submission" date="2020-09" db="EMBL/GenBank/DDBJ databases">
        <authorList>
            <person name="Sun Q."/>
            <person name="Ohkuma M."/>
        </authorList>
    </citation>
    <scope>NUCLEOTIDE SEQUENCE</scope>
    <source>
        <strain evidence="2">JCM 4988</strain>
    </source>
</reference>
<evidence type="ECO:0000313" key="3">
    <source>
        <dbReference type="Proteomes" id="UP000630936"/>
    </source>
</evidence>
<dbReference type="EMBL" id="BMWG01000003">
    <property type="protein sequence ID" value="GGZ23826.1"/>
    <property type="molecule type" value="Genomic_DNA"/>
</dbReference>
<feature type="region of interest" description="Disordered" evidence="1">
    <location>
        <begin position="1"/>
        <end position="67"/>
    </location>
</feature>
<evidence type="ECO:0000313" key="2">
    <source>
        <dbReference type="EMBL" id="GGZ23826.1"/>
    </source>
</evidence>
<organism evidence="2 3">
    <name type="scientific">Streptomyces inusitatus</name>
    <dbReference type="NCBI Taxonomy" id="68221"/>
    <lineage>
        <taxon>Bacteria</taxon>
        <taxon>Bacillati</taxon>
        <taxon>Actinomycetota</taxon>
        <taxon>Actinomycetes</taxon>
        <taxon>Kitasatosporales</taxon>
        <taxon>Streptomycetaceae</taxon>
        <taxon>Streptomyces</taxon>
    </lineage>
</organism>
<reference evidence="2" key="1">
    <citation type="journal article" date="2014" name="Int. J. Syst. Evol. Microbiol.">
        <title>Complete genome sequence of Corynebacterium casei LMG S-19264T (=DSM 44701T), isolated from a smear-ripened cheese.</title>
        <authorList>
            <consortium name="US DOE Joint Genome Institute (JGI-PGF)"/>
            <person name="Walter F."/>
            <person name="Albersmeier A."/>
            <person name="Kalinowski J."/>
            <person name="Ruckert C."/>
        </authorList>
    </citation>
    <scope>NUCLEOTIDE SEQUENCE</scope>
    <source>
        <strain evidence="2">JCM 4988</strain>
    </source>
</reference>
<name>A0A918PV07_9ACTN</name>
<keyword evidence="3" id="KW-1185">Reference proteome</keyword>
<feature type="compositionally biased region" description="Basic and acidic residues" evidence="1">
    <location>
        <begin position="1"/>
        <end position="21"/>
    </location>
</feature>
<accession>A0A918PV07</accession>
<comment type="caution">
    <text evidence="2">The sequence shown here is derived from an EMBL/GenBank/DDBJ whole genome shotgun (WGS) entry which is preliminary data.</text>
</comment>
<dbReference type="Proteomes" id="UP000630936">
    <property type="component" value="Unassembled WGS sequence"/>
</dbReference>
<proteinExistence type="predicted"/>
<gene>
    <name evidence="2" type="ORF">GCM10010387_16330</name>
</gene>
<evidence type="ECO:0000256" key="1">
    <source>
        <dbReference type="SAM" id="MobiDB-lite"/>
    </source>
</evidence>
<sequence>MPGEEGLQRGVRDNPAHRDQIQRLGLPDDPAGSVRDEPSVAVAGRFKALPRPERQHIRAQHGSTAPP</sequence>